<dbReference type="GO" id="GO:0006426">
    <property type="term" value="P:glycyl-tRNA aminoacylation"/>
    <property type="evidence" value="ECO:0007669"/>
    <property type="project" value="UniProtKB-UniRule"/>
</dbReference>
<keyword evidence="4 11" id="KW-0963">Cytoplasm</keyword>
<dbReference type="PANTHER" id="PTHR30075:SF2">
    <property type="entry name" value="GLYCINE--TRNA LIGASE, CHLOROPLASTIC_MITOCHONDRIAL 2"/>
    <property type="match status" value="1"/>
</dbReference>
<evidence type="ECO:0000313" key="13">
    <source>
        <dbReference type="EMBL" id="KFN43843.1"/>
    </source>
</evidence>
<organism evidence="13 14">
    <name type="scientific">Arenimonas oryziterrae DSM 21050 = YC6267</name>
    <dbReference type="NCBI Taxonomy" id="1121015"/>
    <lineage>
        <taxon>Bacteria</taxon>
        <taxon>Pseudomonadati</taxon>
        <taxon>Pseudomonadota</taxon>
        <taxon>Gammaproteobacteria</taxon>
        <taxon>Lysobacterales</taxon>
        <taxon>Lysobacteraceae</taxon>
        <taxon>Arenimonas</taxon>
    </lineage>
</organism>
<evidence type="ECO:0000256" key="4">
    <source>
        <dbReference type="ARBA" id="ARBA00022490"/>
    </source>
</evidence>
<dbReference type="eggNOG" id="COG0751">
    <property type="taxonomic scope" value="Bacteria"/>
</dbReference>
<evidence type="ECO:0000256" key="8">
    <source>
        <dbReference type="ARBA" id="ARBA00022917"/>
    </source>
</evidence>
<dbReference type="PRINTS" id="PR01045">
    <property type="entry name" value="TRNASYNTHGB"/>
</dbReference>
<proteinExistence type="inferred from homology"/>
<comment type="similarity">
    <text evidence="2 11">Belongs to the class-II aminoacyl-tRNA synthetase family.</text>
</comment>
<dbReference type="InterPro" id="IPR015944">
    <property type="entry name" value="Gly-tRNA-synth_bsu"/>
</dbReference>
<dbReference type="PANTHER" id="PTHR30075">
    <property type="entry name" value="GLYCYL-TRNA SYNTHETASE"/>
    <property type="match status" value="1"/>
</dbReference>
<evidence type="ECO:0000256" key="9">
    <source>
        <dbReference type="ARBA" id="ARBA00023146"/>
    </source>
</evidence>
<accession>A0A091AUC5</accession>
<keyword evidence="8 11" id="KW-0648">Protein biosynthesis</keyword>
<gene>
    <name evidence="11" type="primary">glyS</name>
    <name evidence="13" type="ORF">N789_07810</name>
</gene>
<dbReference type="InterPro" id="IPR008909">
    <property type="entry name" value="DALR_anticod-bd"/>
</dbReference>
<dbReference type="InterPro" id="IPR006194">
    <property type="entry name" value="Gly-tRNA-synth_heterodimer"/>
</dbReference>
<evidence type="ECO:0000256" key="3">
    <source>
        <dbReference type="ARBA" id="ARBA00011209"/>
    </source>
</evidence>
<evidence type="ECO:0000256" key="2">
    <source>
        <dbReference type="ARBA" id="ARBA00008226"/>
    </source>
</evidence>
<dbReference type="NCBIfam" id="TIGR00211">
    <property type="entry name" value="glyS"/>
    <property type="match status" value="1"/>
</dbReference>
<keyword evidence="6 11" id="KW-0547">Nucleotide-binding</keyword>
<dbReference type="EC" id="6.1.1.14" evidence="11"/>
<dbReference type="RefSeq" id="WP_022969628.1">
    <property type="nucleotide sequence ID" value="NZ_ATVD01000003.1"/>
</dbReference>
<keyword evidence="9 11" id="KW-0030">Aminoacyl-tRNA synthetase</keyword>
<evidence type="ECO:0000256" key="1">
    <source>
        <dbReference type="ARBA" id="ARBA00004496"/>
    </source>
</evidence>
<reference evidence="13 14" key="1">
    <citation type="submission" date="2013-09" db="EMBL/GenBank/DDBJ databases">
        <title>Genome sequencing of Arenimonas oryziterrae.</title>
        <authorList>
            <person name="Chen F."/>
            <person name="Wang G."/>
        </authorList>
    </citation>
    <scope>NUCLEOTIDE SEQUENCE [LARGE SCALE GENOMIC DNA]</scope>
    <source>
        <strain evidence="13 14">YC6267</strain>
    </source>
</reference>
<dbReference type="GO" id="GO:0006420">
    <property type="term" value="P:arginyl-tRNA aminoacylation"/>
    <property type="evidence" value="ECO:0007669"/>
    <property type="project" value="InterPro"/>
</dbReference>
<dbReference type="STRING" id="1121015.GCA_000420545_02013"/>
<dbReference type="SUPFAM" id="SSF109604">
    <property type="entry name" value="HD-domain/PDEase-like"/>
    <property type="match status" value="1"/>
</dbReference>
<name>A0A091AUC5_9GAMM</name>
<dbReference type="PROSITE" id="PS50861">
    <property type="entry name" value="AA_TRNA_LIGASE_II_GLYAB"/>
    <property type="match status" value="1"/>
</dbReference>
<dbReference type="PATRIC" id="fig|1121015.4.peg.1052"/>
<dbReference type="Proteomes" id="UP000029385">
    <property type="component" value="Unassembled WGS sequence"/>
</dbReference>
<dbReference type="OrthoDB" id="9775440at2"/>
<evidence type="ECO:0000256" key="6">
    <source>
        <dbReference type="ARBA" id="ARBA00022741"/>
    </source>
</evidence>
<comment type="subcellular location">
    <subcellularLocation>
        <location evidence="1 11">Cytoplasm</location>
    </subcellularLocation>
</comment>
<keyword evidence="5 11" id="KW-0436">Ligase</keyword>
<evidence type="ECO:0000256" key="10">
    <source>
        <dbReference type="ARBA" id="ARBA00047937"/>
    </source>
</evidence>
<dbReference type="HAMAP" id="MF_00255">
    <property type="entry name" value="Gly_tRNA_synth_beta"/>
    <property type="match status" value="1"/>
</dbReference>
<dbReference type="GO" id="GO:0005524">
    <property type="term" value="F:ATP binding"/>
    <property type="evidence" value="ECO:0007669"/>
    <property type="project" value="UniProtKB-UniRule"/>
</dbReference>
<dbReference type="GO" id="GO:0004820">
    <property type="term" value="F:glycine-tRNA ligase activity"/>
    <property type="evidence" value="ECO:0007669"/>
    <property type="project" value="UniProtKB-UniRule"/>
</dbReference>
<dbReference type="GO" id="GO:0004814">
    <property type="term" value="F:arginine-tRNA ligase activity"/>
    <property type="evidence" value="ECO:0007669"/>
    <property type="project" value="InterPro"/>
</dbReference>
<keyword evidence="14" id="KW-1185">Reference proteome</keyword>
<dbReference type="Pfam" id="PF02092">
    <property type="entry name" value="tRNA_synt_2f"/>
    <property type="match status" value="1"/>
</dbReference>
<dbReference type="AlphaFoldDB" id="A0A091AUC5"/>
<comment type="caution">
    <text evidence="13">The sequence shown here is derived from an EMBL/GenBank/DDBJ whole genome shotgun (WGS) entry which is preliminary data.</text>
</comment>
<evidence type="ECO:0000259" key="12">
    <source>
        <dbReference type="Pfam" id="PF05746"/>
    </source>
</evidence>
<keyword evidence="7 11" id="KW-0067">ATP-binding</keyword>
<evidence type="ECO:0000313" key="14">
    <source>
        <dbReference type="Proteomes" id="UP000029385"/>
    </source>
</evidence>
<sequence>MLDAKPLLIEIGTEELPPKALPELAQAFFDGVTKGLASRHVKFETADGFADARPLYSPRRLAVLLPKVALTQPTQYSEVLGPYSNVALDEKGLPTAALQGFAQKNGMSVEQLGRTTDAKGARFVARHTRQGATTRELLPEIVAEAIKALPVPKPMRWGDSDISFVRPAHWLLIMLGRDVCDGNVLGLKADRMSRGHRFHHDKPIWINEAGDYLDVLRDARVLVDPVERRKRVRSEIERAAKEADGVARIPEALLEEVNCLVEWPRAVLCGFEPAFLRVPQEALISTMESNQKFFPVLNREHRLTERFIGIANIESTDENEIRQGYERVIRPRFADAQFFFDADRKQGLKAMAEGLAAVTYQQKLGSYADKTRRVAALAVAIAQQIGVDVDYAQRAALLSKADLQSRLVGEFPDLQGIAGRYYASAAGEPGEVADAIDHAYMPRFAGDQIAPTKLGQVLAIAERLDTIAGGFAAGLKPTGNKDPFALRRNALALARTVIEGEHDLSLSHYLGLALAQLPTGLTADANEIIGFVIERLRSYYTDQGFTTLQFDAVAADGAAASVSMLDFDRRLKAVKEFMRLREASALAAANKRIRNILRKTEDAIPEHVNAALLAEPAERLLNDALNAAVADTDPLLADRDYVGVFKRLADLRSPVDAFFDGVMVMDKDAAVRGNRLALLRRVADRFASVAAIEHLATGAEPQVA</sequence>
<dbReference type="Pfam" id="PF05746">
    <property type="entry name" value="DALR_1"/>
    <property type="match status" value="1"/>
</dbReference>
<comment type="subunit">
    <text evidence="3 11">Tetramer of two alpha and two beta subunits.</text>
</comment>
<evidence type="ECO:0000256" key="11">
    <source>
        <dbReference type="HAMAP-Rule" id="MF_00255"/>
    </source>
</evidence>
<dbReference type="EMBL" id="AVCI01000004">
    <property type="protein sequence ID" value="KFN43843.1"/>
    <property type="molecule type" value="Genomic_DNA"/>
</dbReference>
<feature type="domain" description="DALR anticodon binding" evidence="12">
    <location>
        <begin position="588"/>
        <end position="686"/>
    </location>
</feature>
<evidence type="ECO:0000256" key="7">
    <source>
        <dbReference type="ARBA" id="ARBA00022840"/>
    </source>
</evidence>
<comment type="catalytic activity">
    <reaction evidence="10 11">
        <text>tRNA(Gly) + glycine + ATP = glycyl-tRNA(Gly) + AMP + diphosphate</text>
        <dbReference type="Rhea" id="RHEA:16013"/>
        <dbReference type="Rhea" id="RHEA-COMP:9664"/>
        <dbReference type="Rhea" id="RHEA-COMP:9683"/>
        <dbReference type="ChEBI" id="CHEBI:30616"/>
        <dbReference type="ChEBI" id="CHEBI:33019"/>
        <dbReference type="ChEBI" id="CHEBI:57305"/>
        <dbReference type="ChEBI" id="CHEBI:78442"/>
        <dbReference type="ChEBI" id="CHEBI:78522"/>
        <dbReference type="ChEBI" id="CHEBI:456215"/>
        <dbReference type="EC" id="6.1.1.14"/>
    </reaction>
</comment>
<protein>
    <recommendedName>
        <fullName evidence="11">Glycine--tRNA ligase beta subunit</fullName>
        <ecNumber evidence="11">6.1.1.14</ecNumber>
    </recommendedName>
    <alternativeName>
        <fullName evidence="11">Glycyl-tRNA synthetase beta subunit</fullName>
        <shortName evidence="11">GlyRS</shortName>
    </alternativeName>
</protein>
<dbReference type="GO" id="GO:0005829">
    <property type="term" value="C:cytosol"/>
    <property type="evidence" value="ECO:0007669"/>
    <property type="project" value="TreeGrafter"/>
</dbReference>
<evidence type="ECO:0000256" key="5">
    <source>
        <dbReference type="ARBA" id="ARBA00022598"/>
    </source>
</evidence>